<keyword evidence="9" id="KW-1185">Reference proteome</keyword>
<feature type="DNA-binding region" description="H-T-H motif" evidence="4">
    <location>
        <begin position="33"/>
        <end position="52"/>
    </location>
</feature>
<dbReference type="GO" id="GO:0000976">
    <property type="term" value="F:transcription cis-regulatory region binding"/>
    <property type="evidence" value="ECO:0007669"/>
    <property type="project" value="TreeGrafter"/>
</dbReference>
<dbReference type="InterPro" id="IPR009057">
    <property type="entry name" value="Homeodomain-like_sf"/>
</dbReference>
<evidence type="ECO:0000313" key="7">
    <source>
        <dbReference type="EMBL" id="TDR42190.1"/>
    </source>
</evidence>
<evidence type="ECO:0000256" key="4">
    <source>
        <dbReference type="PROSITE-ProRule" id="PRU00335"/>
    </source>
</evidence>
<name>A0A2U3AFJ3_9BACL</name>
<dbReference type="OrthoDB" id="9810023at2"/>
<dbReference type="InterPro" id="IPR001647">
    <property type="entry name" value="HTH_TetR"/>
</dbReference>
<dbReference type="InterPro" id="IPR050109">
    <property type="entry name" value="HTH-type_TetR-like_transc_reg"/>
</dbReference>
<dbReference type="PANTHER" id="PTHR30055">
    <property type="entry name" value="HTH-TYPE TRANSCRIPTIONAL REGULATOR RUTR"/>
    <property type="match status" value="1"/>
</dbReference>
<dbReference type="Proteomes" id="UP000294641">
    <property type="component" value="Unassembled WGS sequence"/>
</dbReference>
<feature type="domain" description="HTH tetR-type" evidence="5">
    <location>
        <begin position="10"/>
        <end position="70"/>
    </location>
</feature>
<dbReference type="GO" id="GO:0003700">
    <property type="term" value="F:DNA-binding transcription factor activity"/>
    <property type="evidence" value="ECO:0007669"/>
    <property type="project" value="TreeGrafter"/>
</dbReference>
<dbReference type="AlphaFoldDB" id="A0A2U3AFJ3"/>
<organism evidence="6 8">
    <name type="scientific">Kurthia zopfii</name>
    <dbReference type="NCBI Taxonomy" id="1650"/>
    <lineage>
        <taxon>Bacteria</taxon>
        <taxon>Bacillati</taxon>
        <taxon>Bacillota</taxon>
        <taxon>Bacilli</taxon>
        <taxon>Bacillales</taxon>
        <taxon>Caryophanaceae</taxon>
        <taxon>Kurthia</taxon>
    </lineage>
</organism>
<sequence>MSSQKMSKGDLTKQRILDVARNLFYKQGYDSTSTAQIAKESNISEAAMYKYFKGKSALLIASVEPTVLFERSKEEYVALSNKELATLWVNDLLDKVFANRPQFTILFTEAVRHPEISEQYISHVYKHSNGDLEIVKRMDAGLIPKTDLILFQVGMIGSILAMVQHLYIYNEDMCFEKIPPAIHSIILQLVEGELIK</sequence>
<evidence type="ECO:0000259" key="5">
    <source>
        <dbReference type="PROSITE" id="PS50977"/>
    </source>
</evidence>
<reference evidence="6 8" key="1">
    <citation type="submission" date="2018-06" db="EMBL/GenBank/DDBJ databases">
        <authorList>
            <consortium name="Pathogen Informatics"/>
            <person name="Doyle S."/>
        </authorList>
    </citation>
    <scope>NUCLEOTIDE SEQUENCE [LARGE SCALE GENOMIC DNA]</scope>
    <source>
        <strain evidence="6 8">NCTC10597</strain>
    </source>
</reference>
<keyword evidence="3" id="KW-0804">Transcription</keyword>
<evidence type="ECO:0000256" key="1">
    <source>
        <dbReference type="ARBA" id="ARBA00023015"/>
    </source>
</evidence>
<dbReference type="Gene3D" id="1.10.357.10">
    <property type="entry name" value="Tetracycline Repressor, domain 2"/>
    <property type="match status" value="1"/>
</dbReference>
<dbReference type="PRINTS" id="PR00455">
    <property type="entry name" value="HTHTETR"/>
</dbReference>
<evidence type="ECO:0000256" key="3">
    <source>
        <dbReference type="ARBA" id="ARBA00023163"/>
    </source>
</evidence>
<dbReference type="PROSITE" id="PS50977">
    <property type="entry name" value="HTH_TETR_2"/>
    <property type="match status" value="1"/>
</dbReference>
<protein>
    <submittedName>
        <fullName evidence="6">Potential acrAB operon repressor</fullName>
    </submittedName>
    <submittedName>
        <fullName evidence="7">TetR family transcriptional regulator</fullName>
    </submittedName>
</protein>
<accession>A0A2U3AFJ3</accession>
<dbReference type="SUPFAM" id="SSF46689">
    <property type="entry name" value="Homeodomain-like"/>
    <property type="match status" value="1"/>
</dbReference>
<dbReference type="EMBL" id="SNZG01000004">
    <property type="protein sequence ID" value="TDR42190.1"/>
    <property type="molecule type" value="Genomic_DNA"/>
</dbReference>
<proteinExistence type="predicted"/>
<evidence type="ECO:0000313" key="6">
    <source>
        <dbReference type="EMBL" id="STX10891.1"/>
    </source>
</evidence>
<gene>
    <name evidence="6" type="primary">acrR</name>
    <name evidence="7" type="ORF">DFR61_10480</name>
    <name evidence="6" type="ORF">NCTC10597_02683</name>
</gene>
<dbReference type="EMBL" id="UGNP01000001">
    <property type="protein sequence ID" value="STX10891.1"/>
    <property type="molecule type" value="Genomic_DNA"/>
</dbReference>
<evidence type="ECO:0000313" key="8">
    <source>
        <dbReference type="Proteomes" id="UP000254330"/>
    </source>
</evidence>
<evidence type="ECO:0000313" key="9">
    <source>
        <dbReference type="Proteomes" id="UP000294641"/>
    </source>
</evidence>
<dbReference type="InterPro" id="IPR023772">
    <property type="entry name" value="DNA-bd_HTH_TetR-type_CS"/>
</dbReference>
<reference evidence="7 9" key="2">
    <citation type="submission" date="2019-03" db="EMBL/GenBank/DDBJ databases">
        <title>Genomic Encyclopedia of Type Strains, Phase IV (KMG-IV): sequencing the most valuable type-strain genomes for metagenomic binning, comparative biology and taxonomic classification.</title>
        <authorList>
            <person name="Goeker M."/>
        </authorList>
    </citation>
    <scope>NUCLEOTIDE SEQUENCE [LARGE SCALE GENOMIC DNA]</scope>
    <source>
        <strain evidence="7 9">DSM 20580</strain>
    </source>
</reference>
<keyword evidence="2 4" id="KW-0238">DNA-binding</keyword>
<keyword evidence="1" id="KW-0805">Transcription regulation</keyword>
<dbReference type="PANTHER" id="PTHR30055:SF234">
    <property type="entry name" value="HTH-TYPE TRANSCRIPTIONAL REGULATOR BETI"/>
    <property type="match status" value="1"/>
</dbReference>
<dbReference type="PROSITE" id="PS01081">
    <property type="entry name" value="HTH_TETR_1"/>
    <property type="match status" value="1"/>
</dbReference>
<dbReference type="RefSeq" id="WP_109348843.1">
    <property type="nucleotide sequence ID" value="NZ_BJUE01000002.1"/>
</dbReference>
<dbReference type="Proteomes" id="UP000254330">
    <property type="component" value="Unassembled WGS sequence"/>
</dbReference>
<comment type="caution">
    <text evidence="6">The sequence shown here is derived from an EMBL/GenBank/DDBJ whole genome shotgun (WGS) entry which is preliminary data.</text>
</comment>
<evidence type="ECO:0000256" key="2">
    <source>
        <dbReference type="ARBA" id="ARBA00023125"/>
    </source>
</evidence>
<dbReference type="Pfam" id="PF00440">
    <property type="entry name" value="TetR_N"/>
    <property type="match status" value="1"/>
</dbReference>